<dbReference type="InterPro" id="IPR000653">
    <property type="entry name" value="DegT/StrS_aminotransferase"/>
</dbReference>
<dbReference type="PIRSF" id="PIRSF000390">
    <property type="entry name" value="PLP_StrS"/>
    <property type="match status" value="1"/>
</dbReference>
<dbReference type="GO" id="GO:0030170">
    <property type="term" value="F:pyridoxal phosphate binding"/>
    <property type="evidence" value="ECO:0007669"/>
    <property type="project" value="TreeGrafter"/>
</dbReference>
<evidence type="ECO:0000256" key="2">
    <source>
        <dbReference type="ARBA" id="ARBA00037999"/>
    </source>
</evidence>
<reference evidence="7" key="1">
    <citation type="submission" date="2017-07" db="EMBL/GenBank/DDBJ databases">
        <title>Novel pathways for hydrocarbon cycling and metabolic interdependencies in hydrothermal sediment communities.</title>
        <authorList>
            <person name="Dombrowski N."/>
            <person name="Seitz K."/>
            <person name="Teske A."/>
            <person name="Baker B."/>
        </authorList>
    </citation>
    <scope>NUCLEOTIDE SEQUENCE [LARGE SCALE GENOMIC DNA]</scope>
</reference>
<organism evidence="6 7">
    <name type="scientific">candidate division WOR-3 bacterium 4484_18</name>
    <dbReference type="NCBI Taxonomy" id="2020626"/>
    <lineage>
        <taxon>Bacteria</taxon>
        <taxon>Bacteria division WOR-3</taxon>
    </lineage>
</organism>
<gene>
    <name evidence="6" type="ORF">CGW93_01015</name>
</gene>
<dbReference type="EMBL" id="NMUJ01000007">
    <property type="protein sequence ID" value="OYV03430.1"/>
    <property type="molecule type" value="Genomic_DNA"/>
</dbReference>
<keyword evidence="1 4" id="KW-0663">Pyridoxal phosphate</keyword>
<dbReference type="Gene3D" id="3.90.1150.10">
    <property type="entry name" value="Aspartate Aminotransferase, domain 1"/>
    <property type="match status" value="1"/>
</dbReference>
<feature type="modified residue" description="N6-(pyridoxal phosphate)lysine" evidence="4">
    <location>
        <position position="193"/>
    </location>
</feature>
<dbReference type="GO" id="GO:0000271">
    <property type="term" value="P:polysaccharide biosynthetic process"/>
    <property type="evidence" value="ECO:0007669"/>
    <property type="project" value="TreeGrafter"/>
</dbReference>
<name>A0A257LVH8_UNCW3</name>
<accession>A0A257LVH8</accession>
<dbReference type="Gene3D" id="3.40.640.10">
    <property type="entry name" value="Type I PLP-dependent aspartate aminotransferase-like (Major domain)"/>
    <property type="match status" value="1"/>
</dbReference>
<dbReference type="CDD" id="cd00616">
    <property type="entry name" value="AHBA_syn"/>
    <property type="match status" value="1"/>
</dbReference>
<dbReference type="PANTHER" id="PTHR30244:SF36">
    <property type="entry name" value="3-OXO-GLUCOSE-6-PHOSPHATE:GLUTAMATE AMINOTRANSFERASE"/>
    <property type="match status" value="1"/>
</dbReference>
<protein>
    <submittedName>
        <fullName evidence="6">Transcriptional regulator</fullName>
    </submittedName>
</protein>
<evidence type="ECO:0000256" key="5">
    <source>
        <dbReference type="RuleBase" id="RU004508"/>
    </source>
</evidence>
<dbReference type="GO" id="GO:0008483">
    <property type="term" value="F:transaminase activity"/>
    <property type="evidence" value="ECO:0007669"/>
    <property type="project" value="TreeGrafter"/>
</dbReference>
<dbReference type="Proteomes" id="UP000216312">
    <property type="component" value="Unassembled WGS sequence"/>
</dbReference>
<dbReference type="PANTHER" id="PTHR30244">
    <property type="entry name" value="TRANSAMINASE"/>
    <property type="match status" value="1"/>
</dbReference>
<evidence type="ECO:0000256" key="1">
    <source>
        <dbReference type="ARBA" id="ARBA00022898"/>
    </source>
</evidence>
<evidence type="ECO:0000313" key="6">
    <source>
        <dbReference type="EMBL" id="OYV03430.1"/>
    </source>
</evidence>
<comment type="similarity">
    <text evidence="2 5">Belongs to the DegT/DnrJ/EryC1 family.</text>
</comment>
<comment type="caution">
    <text evidence="6">The sequence shown here is derived from an EMBL/GenBank/DDBJ whole genome shotgun (WGS) entry which is preliminary data.</text>
</comment>
<dbReference type="InterPro" id="IPR015422">
    <property type="entry name" value="PyrdxlP-dep_Trfase_small"/>
</dbReference>
<dbReference type="Pfam" id="PF01041">
    <property type="entry name" value="DegT_DnrJ_EryC1"/>
    <property type="match status" value="1"/>
</dbReference>
<proteinExistence type="inferred from homology"/>
<dbReference type="AlphaFoldDB" id="A0A257LVH8"/>
<evidence type="ECO:0000256" key="3">
    <source>
        <dbReference type="PIRSR" id="PIRSR000390-1"/>
    </source>
</evidence>
<evidence type="ECO:0000313" key="7">
    <source>
        <dbReference type="Proteomes" id="UP000216312"/>
    </source>
</evidence>
<feature type="active site" description="Proton acceptor" evidence="3">
    <location>
        <position position="193"/>
    </location>
</feature>
<dbReference type="SUPFAM" id="SSF53383">
    <property type="entry name" value="PLP-dependent transferases"/>
    <property type="match status" value="1"/>
</dbReference>
<evidence type="ECO:0000256" key="4">
    <source>
        <dbReference type="PIRSR" id="PIRSR000390-2"/>
    </source>
</evidence>
<sequence>MHVPLINLRRLYEDLKPDIDAAIGSVLNSGRFILGDVVAQLEQTLAHYVGTSYALGVASGTDALLLALRVIGVGQGDFVITTTFTFFATPEVIIRLGATPIFVDIEPQTYNMDPEHLDIVIKHLPPSVRSRLKAIIPVHLYGQSADMDEITGIATKYGVPVVEDLAQALGAEYKGKKVGSFGLLGGVSFFPTKNLPAFGDAGMIFTDDSTLYEKIKTYRIHGATKKYYYPDWGYNSRLDAIQAAILSVNFKHLEEWNERRKAIAAKYDAKLQAVVETPAKKHDRTHIYHQYTIRTPERDNLRKFLQEKGIETAIHYPIPCHLQPALSYLGYRGGDLPVSEKVSKEVLSLPIFQYLSEDEVDYVIDTIVGFFR</sequence>
<dbReference type="InterPro" id="IPR015424">
    <property type="entry name" value="PyrdxlP-dep_Trfase"/>
</dbReference>
<dbReference type="InterPro" id="IPR015421">
    <property type="entry name" value="PyrdxlP-dep_Trfase_major"/>
</dbReference>